<feature type="domain" description="Erythromycin biosynthesis protein CIII-like C-terminal" evidence="2">
    <location>
        <begin position="295"/>
        <end position="398"/>
    </location>
</feature>
<dbReference type="Pfam" id="PF06722">
    <property type="entry name" value="EryCIII-like_C"/>
    <property type="match status" value="1"/>
</dbReference>
<dbReference type="GO" id="GO:0005975">
    <property type="term" value="P:carbohydrate metabolic process"/>
    <property type="evidence" value="ECO:0007669"/>
    <property type="project" value="InterPro"/>
</dbReference>
<gene>
    <name evidence="3" type="ORF">GCM10008956_11720</name>
</gene>
<dbReference type="InterPro" id="IPR004276">
    <property type="entry name" value="GlycoTrans_28_N"/>
</dbReference>
<evidence type="ECO:0000313" key="3">
    <source>
        <dbReference type="EMBL" id="GGM36894.1"/>
    </source>
</evidence>
<dbReference type="PANTHER" id="PTHR48050">
    <property type="entry name" value="STEROL 3-BETA-GLUCOSYLTRANSFERASE"/>
    <property type="match status" value="1"/>
</dbReference>
<dbReference type="Gene3D" id="3.40.50.2000">
    <property type="entry name" value="Glycogen Phosphorylase B"/>
    <property type="match status" value="2"/>
</dbReference>
<dbReference type="FunFam" id="3.40.50.2000:FF:000009">
    <property type="entry name" value="Sterol 3-beta-glucosyltransferase UGT80A2"/>
    <property type="match status" value="1"/>
</dbReference>
<evidence type="ECO:0000259" key="1">
    <source>
        <dbReference type="Pfam" id="PF03033"/>
    </source>
</evidence>
<dbReference type="GO" id="GO:0008194">
    <property type="term" value="F:UDP-glycosyltransferase activity"/>
    <property type="evidence" value="ECO:0007669"/>
    <property type="project" value="InterPro"/>
</dbReference>
<accession>A0A8H9GLC6</accession>
<dbReference type="Proteomes" id="UP000600547">
    <property type="component" value="Unassembled WGS sequence"/>
</dbReference>
<keyword evidence="4" id="KW-1185">Reference proteome</keyword>
<dbReference type="InterPro" id="IPR002213">
    <property type="entry name" value="UDP_glucos_trans"/>
</dbReference>
<dbReference type="AlphaFoldDB" id="A0A8H9GLC6"/>
<organism evidence="3 4">
    <name type="scientific">Deinococcus arenae</name>
    <dbReference type="NCBI Taxonomy" id="1452751"/>
    <lineage>
        <taxon>Bacteria</taxon>
        <taxon>Thermotogati</taxon>
        <taxon>Deinococcota</taxon>
        <taxon>Deinococci</taxon>
        <taxon>Deinococcales</taxon>
        <taxon>Deinococcaceae</taxon>
        <taxon>Deinococcus</taxon>
    </lineage>
</organism>
<reference evidence="4" key="1">
    <citation type="journal article" date="2019" name="Int. J. Syst. Evol. Microbiol.">
        <title>The Global Catalogue of Microorganisms (GCM) 10K type strain sequencing project: providing services to taxonomists for standard genome sequencing and annotation.</title>
        <authorList>
            <consortium name="The Broad Institute Genomics Platform"/>
            <consortium name="The Broad Institute Genome Sequencing Center for Infectious Disease"/>
            <person name="Wu L."/>
            <person name="Ma J."/>
        </authorList>
    </citation>
    <scope>NUCLEOTIDE SEQUENCE [LARGE SCALE GENOMIC DNA]</scope>
    <source>
        <strain evidence="4">JCM 31047</strain>
    </source>
</reference>
<dbReference type="RefSeq" id="WP_110833068.1">
    <property type="nucleotide sequence ID" value="NZ_BMQG01000003.1"/>
</dbReference>
<name>A0A8H9GLC6_9DEIO</name>
<dbReference type="PANTHER" id="PTHR48050:SF13">
    <property type="entry name" value="STEROL 3-BETA-GLUCOSYLTRANSFERASE UGT80A2"/>
    <property type="match status" value="1"/>
</dbReference>
<proteinExistence type="predicted"/>
<protein>
    <submittedName>
        <fullName evidence="3">Glycosyl transferase family 1</fullName>
    </submittedName>
</protein>
<sequence>MRVTILTVGTRGDVQPYLALAVALRSRGHRVRLATSDNFASWIREWDIEFFPLRANFQTLIESPEGRQALSRPLSSRTFIRHTVTPLFTDLLDDTWAAVQDTDALICHPKVLSGASLAERLNLPAALAATVPVITPTGNFALPGLFNRDLGPQLNRATYALTAAAAAPFQEVLRSWRARIGLSPRAPWGAGRVAGTRRLPVLYAYSPHVVPPPADWDADNHVLGYWTLPARPFTPDPQLARFLAAGAPPVYVGFGSVAGQDPAHTTQTVLEAVQLAGVRAVVATGWGGLTAGTPPAGVHVVSALPHDWAFPRLAAVAHHGGAGTTAAGLSAGVPTVICPFGADQPFWGQVTHQLGAGPRPIPQKRLTAPALAAALRQAVHDPGMRGRAQALSRQLSAENGAHAAAQWVEANLGGHR</sequence>
<evidence type="ECO:0000259" key="2">
    <source>
        <dbReference type="Pfam" id="PF06722"/>
    </source>
</evidence>
<dbReference type="GO" id="GO:0033072">
    <property type="term" value="P:vancomycin biosynthetic process"/>
    <property type="evidence" value="ECO:0007669"/>
    <property type="project" value="UniProtKB-ARBA"/>
</dbReference>
<keyword evidence="3" id="KW-0808">Transferase</keyword>
<dbReference type="GO" id="GO:0016758">
    <property type="term" value="F:hexosyltransferase activity"/>
    <property type="evidence" value="ECO:0007669"/>
    <property type="project" value="InterPro"/>
</dbReference>
<dbReference type="InterPro" id="IPR010610">
    <property type="entry name" value="EryCIII-like_C"/>
</dbReference>
<evidence type="ECO:0000313" key="4">
    <source>
        <dbReference type="Proteomes" id="UP000600547"/>
    </source>
</evidence>
<dbReference type="CDD" id="cd03784">
    <property type="entry name" value="GT1_Gtf-like"/>
    <property type="match status" value="1"/>
</dbReference>
<dbReference type="Pfam" id="PF03033">
    <property type="entry name" value="Glyco_transf_28"/>
    <property type="match status" value="1"/>
</dbReference>
<comment type="caution">
    <text evidence="3">The sequence shown here is derived from an EMBL/GenBank/DDBJ whole genome shotgun (WGS) entry which is preliminary data.</text>
</comment>
<dbReference type="SUPFAM" id="SSF53756">
    <property type="entry name" value="UDP-Glycosyltransferase/glycogen phosphorylase"/>
    <property type="match status" value="1"/>
</dbReference>
<feature type="domain" description="Glycosyltransferase family 28 N-terminal" evidence="1">
    <location>
        <begin position="3"/>
        <end position="132"/>
    </location>
</feature>
<dbReference type="EMBL" id="BMQG01000003">
    <property type="protein sequence ID" value="GGM36894.1"/>
    <property type="molecule type" value="Genomic_DNA"/>
</dbReference>
<dbReference type="InterPro" id="IPR050426">
    <property type="entry name" value="Glycosyltransferase_28"/>
</dbReference>